<dbReference type="HOGENOM" id="CLU_003094_2_0_1"/>
<keyword evidence="12" id="KW-1185">Reference proteome</keyword>
<feature type="region of interest" description="Disordered" evidence="8">
    <location>
        <begin position="102"/>
        <end position="125"/>
    </location>
</feature>
<dbReference type="EMBL" id="KL198116">
    <property type="protein sequence ID" value="KDQ07071.1"/>
    <property type="molecule type" value="Genomic_DNA"/>
</dbReference>
<accession>A0A067M651</accession>
<dbReference type="PANTHER" id="PTHR12965">
    <property type="entry name" value="VACUOLAR PROTEIN SORTING 54"/>
    <property type="match status" value="1"/>
</dbReference>
<gene>
    <name evidence="11" type="ORF">BOTBODRAFT_39119</name>
</gene>
<evidence type="ECO:0000313" key="11">
    <source>
        <dbReference type="EMBL" id="KDQ07071.1"/>
    </source>
</evidence>
<evidence type="ECO:0000256" key="8">
    <source>
        <dbReference type="SAM" id="MobiDB-lite"/>
    </source>
</evidence>
<dbReference type="InterPro" id="IPR012501">
    <property type="entry name" value="Vps54_C"/>
</dbReference>
<feature type="region of interest" description="Disordered" evidence="8">
    <location>
        <begin position="1001"/>
        <end position="1020"/>
    </location>
</feature>
<organism evidence="11 12">
    <name type="scientific">Botryobasidium botryosum (strain FD-172 SS1)</name>
    <dbReference type="NCBI Taxonomy" id="930990"/>
    <lineage>
        <taxon>Eukaryota</taxon>
        <taxon>Fungi</taxon>
        <taxon>Dikarya</taxon>
        <taxon>Basidiomycota</taxon>
        <taxon>Agaricomycotina</taxon>
        <taxon>Agaricomycetes</taxon>
        <taxon>Cantharellales</taxon>
        <taxon>Botryobasidiaceae</taxon>
        <taxon>Botryobasidium</taxon>
    </lineage>
</organism>
<dbReference type="GO" id="GO:0005829">
    <property type="term" value="C:cytosol"/>
    <property type="evidence" value="ECO:0007669"/>
    <property type="project" value="GOC"/>
</dbReference>
<keyword evidence="6" id="KW-0333">Golgi apparatus</keyword>
<evidence type="ECO:0000259" key="10">
    <source>
        <dbReference type="Pfam" id="PF10475"/>
    </source>
</evidence>
<evidence type="ECO:0000256" key="2">
    <source>
        <dbReference type="ARBA" id="ARBA00009150"/>
    </source>
</evidence>
<dbReference type="InParanoid" id="A0A067M651"/>
<dbReference type="AlphaFoldDB" id="A0A067M651"/>
<dbReference type="GO" id="GO:0042147">
    <property type="term" value="P:retrograde transport, endosome to Golgi"/>
    <property type="evidence" value="ECO:0007669"/>
    <property type="project" value="InterPro"/>
</dbReference>
<evidence type="ECO:0000256" key="6">
    <source>
        <dbReference type="ARBA" id="ARBA00023034"/>
    </source>
</evidence>
<evidence type="ECO:0000256" key="7">
    <source>
        <dbReference type="ARBA" id="ARBA00023054"/>
    </source>
</evidence>
<feature type="region of interest" description="Disordered" evidence="8">
    <location>
        <begin position="718"/>
        <end position="748"/>
    </location>
</feature>
<dbReference type="GO" id="GO:0015031">
    <property type="term" value="P:protein transport"/>
    <property type="evidence" value="ECO:0007669"/>
    <property type="project" value="UniProtKB-KW"/>
</dbReference>
<evidence type="ECO:0000259" key="9">
    <source>
        <dbReference type="Pfam" id="PF07928"/>
    </source>
</evidence>
<evidence type="ECO:0000256" key="3">
    <source>
        <dbReference type="ARBA" id="ARBA00017665"/>
    </source>
</evidence>
<dbReference type="OrthoDB" id="10259024at2759"/>
<dbReference type="STRING" id="930990.A0A067M651"/>
<dbReference type="Gene3D" id="6.10.250.860">
    <property type="match status" value="1"/>
</dbReference>
<keyword evidence="7" id="KW-0175">Coiled coil</keyword>
<dbReference type="Pfam" id="PF07928">
    <property type="entry name" value="Vps54"/>
    <property type="match status" value="1"/>
</dbReference>
<dbReference type="PANTHER" id="PTHR12965:SF0">
    <property type="entry name" value="VACUOLAR PROTEIN SORTING-ASSOCIATED PROTEIN 54"/>
    <property type="match status" value="1"/>
</dbReference>
<comment type="similarity">
    <text evidence="2">Belongs to the VPS54 family.</text>
</comment>
<dbReference type="FunCoup" id="A0A067M651">
    <property type="interactions" value="261"/>
</dbReference>
<dbReference type="InterPro" id="IPR019515">
    <property type="entry name" value="VPS54_N"/>
</dbReference>
<dbReference type="GO" id="GO:0006896">
    <property type="term" value="P:Golgi to vacuole transport"/>
    <property type="evidence" value="ECO:0007669"/>
    <property type="project" value="TreeGrafter"/>
</dbReference>
<keyword evidence="5" id="KW-0653">Protein transport</keyword>
<name>A0A067M651_BOTB1</name>
<proteinExistence type="inferred from homology"/>
<feature type="domain" description="Vacuolar protein sorting-associated protein 54 N-terminal" evidence="10">
    <location>
        <begin position="226"/>
        <end position="347"/>
    </location>
</feature>
<feature type="region of interest" description="Disordered" evidence="8">
    <location>
        <begin position="357"/>
        <end position="413"/>
    </location>
</feature>
<comment type="subcellular location">
    <subcellularLocation>
        <location evidence="1">Golgi apparatus</location>
        <location evidence="1">trans-Golgi network</location>
    </subcellularLocation>
</comment>
<evidence type="ECO:0000256" key="4">
    <source>
        <dbReference type="ARBA" id="ARBA00022448"/>
    </source>
</evidence>
<feature type="domain" description="Vacuolar protein sorting-associated protein 54 C-terminal" evidence="9">
    <location>
        <begin position="758"/>
        <end position="888"/>
    </location>
</feature>
<protein>
    <recommendedName>
        <fullName evidence="3">Vacuolar protein sorting-associated protein 54</fullName>
    </recommendedName>
</protein>
<feature type="compositionally biased region" description="Low complexity" evidence="8">
    <location>
        <begin position="1"/>
        <end position="14"/>
    </location>
</feature>
<reference evidence="12" key="1">
    <citation type="journal article" date="2014" name="Proc. Natl. Acad. Sci. U.S.A.">
        <title>Extensive sampling of basidiomycete genomes demonstrates inadequacy of the white-rot/brown-rot paradigm for wood decay fungi.</title>
        <authorList>
            <person name="Riley R."/>
            <person name="Salamov A.A."/>
            <person name="Brown D.W."/>
            <person name="Nagy L.G."/>
            <person name="Floudas D."/>
            <person name="Held B.W."/>
            <person name="Levasseur A."/>
            <person name="Lombard V."/>
            <person name="Morin E."/>
            <person name="Otillar R."/>
            <person name="Lindquist E.A."/>
            <person name="Sun H."/>
            <person name="LaButti K.M."/>
            <person name="Schmutz J."/>
            <person name="Jabbour D."/>
            <person name="Luo H."/>
            <person name="Baker S.E."/>
            <person name="Pisabarro A.G."/>
            <person name="Walton J.D."/>
            <person name="Blanchette R.A."/>
            <person name="Henrissat B."/>
            <person name="Martin F."/>
            <person name="Cullen D."/>
            <person name="Hibbett D.S."/>
            <person name="Grigoriev I.V."/>
        </authorList>
    </citation>
    <scope>NUCLEOTIDE SEQUENCE [LARGE SCALE GENOMIC DNA]</scope>
    <source>
        <strain evidence="12">FD-172 SS1</strain>
    </source>
</reference>
<feature type="region of interest" description="Disordered" evidence="8">
    <location>
        <begin position="1"/>
        <end position="59"/>
    </location>
</feature>
<feature type="region of interest" description="Disordered" evidence="8">
    <location>
        <begin position="1032"/>
        <end position="1103"/>
    </location>
</feature>
<evidence type="ECO:0000256" key="5">
    <source>
        <dbReference type="ARBA" id="ARBA00022927"/>
    </source>
</evidence>
<dbReference type="GO" id="GO:0019905">
    <property type="term" value="F:syntaxin binding"/>
    <property type="evidence" value="ECO:0007669"/>
    <property type="project" value="TreeGrafter"/>
</dbReference>
<evidence type="ECO:0000256" key="1">
    <source>
        <dbReference type="ARBA" id="ARBA00004601"/>
    </source>
</evidence>
<dbReference type="Proteomes" id="UP000027195">
    <property type="component" value="Unassembled WGS sequence"/>
</dbReference>
<dbReference type="GO" id="GO:0000938">
    <property type="term" value="C:GARP complex"/>
    <property type="evidence" value="ECO:0007669"/>
    <property type="project" value="InterPro"/>
</dbReference>
<sequence>MTSPATSRPSSPTSDVAPQAAHPSAFRFRWDAAKHPGPPSISEATESRLDLDDEPTPRNLGGLFPIPNPGISSPRNFSFPLSWSSNQHGFNAISTVLNNPHRPPAPLKSSRAPFPSNTSPDLPRVRRKDFDPYLRTIGPEWELFEANAHLGVDGASEPVGHSEANGASPAPLSKNIPPLSTVPPLFFDPAFNLGNPRTFASVTEQDSPLSSSTNFQPEDISLNQILQEKLSHYMDVVEQHLAQEIAARSASFFAALSNLQDLQTEGSDCLVRISQLKKELMEVDEQQAKKGLQVVRLLKRRENLDSVQQGTRFIGEVEEMLTMCNKLVTGGSWHEALALIEEVEDLFKGPAHGKLVRDGVQPPKLAPPDFSDSSRLKPKSKAAFIPSALSSVPELSPPPSPSSSRHHEHPPIPLSSLSAFSHLPAHLQSLTISISASLESSLVAILRSDLSERAHGAGAEDADLRERLRPLLQGLSRTNAIPGAMDKYRSAALTEIKLVIKKHLPASDAEDDESAGELPEHISAVSEKSLLLAKELRDMPHQRFIELLRSMYSSVLACVDSVATHVKLISELLENALSSPPTHSDSSPFPSSDITAITDLVPAVIELANTRASKIIGVRQDQHASLDISHFCAFFNQSWSFVVQSEVLARRMVVSLRGVMVNQAKSFLSAFHATRISESARLVENETWSQVEVPLSAQRSIDVLVLAAVSDPPEIVIAPESTSDLSDPPSAVNDAERENGAADSNQQPAKQLNIEDRGYFVVSATLEVLLLLVDYIKTIVNLPLLTTDAMSRAIEFLKAFNSRTCQVVLGAGAMRSAGLKNITAKHLALASQSLSIMIALIPYVRETFRRHLSPKQAVMLVEFDKLKRDYQEHQNEIHSKLIAIMSDRLAVHCKALQEVKWDAPQSPTATVNPYMELLVKETVTLHKVLSKYLTLPAVEYVMSQVFAAINHRLGEEYGKIELPSQEAKLRMIQDARYLQERFSNLKNIASPSSMLETIVSEKSVGQPQPPSPAAAPRRGPFARRTFSSMLSKATGGNAPAVTSAEEKPALGQQASTDSVPEPVEPQSQPLDDKPQIAEASADGGEAQAEGPGVETSEHDSSTQ</sequence>
<evidence type="ECO:0000313" key="12">
    <source>
        <dbReference type="Proteomes" id="UP000027195"/>
    </source>
</evidence>
<dbReference type="InterPro" id="IPR039745">
    <property type="entry name" value="Vps54"/>
</dbReference>
<dbReference type="Pfam" id="PF10475">
    <property type="entry name" value="Vps54_N"/>
    <property type="match status" value="1"/>
</dbReference>
<keyword evidence="4" id="KW-0813">Transport</keyword>